<feature type="domain" description="HTH cro/C1-type" evidence="1">
    <location>
        <begin position="80"/>
        <end position="132"/>
    </location>
</feature>
<dbReference type="GO" id="GO:0001046">
    <property type="term" value="F:core promoter sequence-specific DNA binding"/>
    <property type="evidence" value="ECO:0007669"/>
    <property type="project" value="TreeGrafter"/>
</dbReference>
<dbReference type="InterPro" id="IPR010982">
    <property type="entry name" value="Lambda_DNA-bd_dom_sf"/>
</dbReference>
<dbReference type="Proteomes" id="UP000294684">
    <property type="component" value="Unassembled WGS sequence"/>
</dbReference>
<dbReference type="PANTHER" id="PTHR40455:SF1">
    <property type="entry name" value="ANTITOXIN HIGA"/>
    <property type="match status" value="1"/>
</dbReference>
<sequence length="133" mass="15231">MILKIEKVKNVWDDVKDILSVPHTDKQYKKLVKVLDELIDEVGNNKKHQLAPLLETVGNLIEEYENDHFIQPNAEPIEVLKFLMQENSLTQKDLNILGSQGVVSEILNGKRELNVRQIKALAEKFNISPSVFI</sequence>
<dbReference type="RefSeq" id="WP_004787593.1">
    <property type="nucleotide sequence ID" value="NZ_SORO01000009.1"/>
</dbReference>
<evidence type="ECO:0000259" key="1">
    <source>
        <dbReference type="PROSITE" id="PS50943"/>
    </source>
</evidence>
<dbReference type="SMART" id="SM00530">
    <property type="entry name" value="HTH_XRE"/>
    <property type="match status" value="1"/>
</dbReference>
<dbReference type="SUPFAM" id="SSF47413">
    <property type="entry name" value="lambda repressor-like DNA-binding domains"/>
    <property type="match status" value="1"/>
</dbReference>
<proteinExistence type="predicted"/>
<dbReference type="InterPro" id="IPR039060">
    <property type="entry name" value="Antitox_HigA"/>
</dbReference>
<reference evidence="2 3" key="1">
    <citation type="submission" date="2019-03" db="EMBL/GenBank/DDBJ databases">
        <title>Genomic Encyclopedia of Archaeal and Bacterial Type Strains, Phase II (KMG-II): from individual species to whole genera.</title>
        <authorList>
            <person name="Goeker M."/>
        </authorList>
    </citation>
    <scope>NUCLEOTIDE SEQUENCE [LARGE SCALE GENOMIC DNA]</scope>
    <source>
        <strain evidence="2 3">DSM 21537</strain>
    </source>
</reference>
<protein>
    <submittedName>
        <fullName evidence="2">HTH-type transcriptional regulator/antitoxin HigA</fullName>
    </submittedName>
</protein>
<name>A0A4R8MLG8_LEPME</name>
<dbReference type="EMBL" id="SORO01000009">
    <property type="protein sequence ID" value="TDY66140.1"/>
    <property type="molecule type" value="Genomic_DNA"/>
</dbReference>
<keyword evidence="3" id="KW-1185">Reference proteome</keyword>
<dbReference type="STRING" id="1193051.LEP1GSC017_0470"/>
<evidence type="ECO:0000313" key="2">
    <source>
        <dbReference type="EMBL" id="TDY66140.1"/>
    </source>
</evidence>
<dbReference type="OrthoDB" id="9796786at2"/>
<accession>A0A4R8MLG8</accession>
<dbReference type="AlphaFoldDB" id="A0A4R8MLG8"/>
<dbReference type="Gene3D" id="1.10.260.40">
    <property type="entry name" value="lambda repressor-like DNA-binding domains"/>
    <property type="match status" value="1"/>
</dbReference>
<organism evidence="2 3">
    <name type="scientific">Leptospira meyeri</name>
    <dbReference type="NCBI Taxonomy" id="29508"/>
    <lineage>
        <taxon>Bacteria</taxon>
        <taxon>Pseudomonadati</taxon>
        <taxon>Spirochaetota</taxon>
        <taxon>Spirochaetia</taxon>
        <taxon>Leptospirales</taxon>
        <taxon>Leptospiraceae</taxon>
        <taxon>Leptospira</taxon>
    </lineage>
</organism>
<comment type="caution">
    <text evidence="2">The sequence shown here is derived from an EMBL/GenBank/DDBJ whole genome shotgun (WGS) entry which is preliminary data.</text>
</comment>
<dbReference type="GeneID" id="79829229"/>
<dbReference type="InterPro" id="IPR001387">
    <property type="entry name" value="Cro/C1-type_HTH"/>
</dbReference>
<dbReference type="PANTHER" id="PTHR40455">
    <property type="entry name" value="ANTITOXIN HIGA"/>
    <property type="match status" value="1"/>
</dbReference>
<gene>
    <name evidence="2" type="ORF">CLV96_3993</name>
</gene>
<dbReference type="CDD" id="cd00093">
    <property type="entry name" value="HTH_XRE"/>
    <property type="match status" value="1"/>
</dbReference>
<dbReference type="Pfam" id="PF01381">
    <property type="entry name" value="HTH_3"/>
    <property type="match status" value="1"/>
</dbReference>
<dbReference type="PROSITE" id="PS50943">
    <property type="entry name" value="HTH_CROC1"/>
    <property type="match status" value="1"/>
</dbReference>
<dbReference type="GO" id="GO:0006355">
    <property type="term" value="P:regulation of DNA-templated transcription"/>
    <property type="evidence" value="ECO:0007669"/>
    <property type="project" value="InterPro"/>
</dbReference>
<evidence type="ECO:0000313" key="3">
    <source>
        <dbReference type="Proteomes" id="UP000294684"/>
    </source>
</evidence>